<evidence type="ECO:0000313" key="1">
    <source>
        <dbReference type="EMBL" id="MQO09658.1"/>
    </source>
</evidence>
<gene>
    <name evidence="1" type="ORF">F7D57_08025</name>
</gene>
<dbReference type="EMBL" id="VZBP01000104">
    <property type="protein sequence ID" value="MQO09658.1"/>
    <property type="molecule type" value="Genomic_DNA"/>
</dbReference>
<comment type="caution">
    <text evidence="1">The sequence shown here is derived from an EMBL/GenBank/DDBJ whole genome shotgun (WGS) entry which is preliminary data.</text>
</comment>
<evidence type="ECO:0000313" key="2">
    <source>
        <dbReference type="Proteomes" id="UP000405805"/>
    </source>
</evidence>
<proteinExistence type="predicted"/>
<dbReference type="Proteomes" id="UP000405805">
    <property type="component" value="Unassembled WGS sequence"/>
</dbReference>
<organism evidence="1 2">
    <name type="scientific">Segatella copri</name>
    <dbReference type="NCBI Taxonomy" id="165179"/>
    <lineage>
        <taxon>Bacteria</taxon>
        <taxon>Pseudomonadati</taxon>
        <taxon>Bacteroidota</taxon>
        <taxon>Bacteroidia</taxon>
        <taxon>Bacteroidales</taxon>
        <taxon>Prevotellaceae</taxon>
        <taxon>Segatella</taxon>
    </lineage>
</organism>
<dbReference type="AlphaFoldDB" id="A0AA90VES0"/>
<accession>A0AA90VES0</accession>
<reference evidence="2" key="1">
    <citation type="submission" date="2019-09" db="EMBL/GenBank/DDBJ databases">
        <title>Distinct polysaccharide growth profiles of human intestinal Prevotella copri isolates.</title>
        <authorList>
            <person name="Fehlner-Peach H."/>
            <person name="Magnabosco C."/>
            <person name="Raghavan V."/>
            <person name="Scher J.U."/>
            <person name="Tett A."/>
            <person name="Cox L.M."/>
            <person name="Gottsegen C."/>
            <person name="Watters A."/>
            <person name="Wiltshire- Gordon J.D."/>
            <person name="Segata N."/>
            <person name="Bonneau R."/>
            <person name="Littman D.R."/>
        </authorList>
    </citation>
    <scope>NUCLEOTIDE SEQUENCE [LARGE SCALE GENOMIC DNA]</scope>
    <source>
        <strain evidence="2">iA624</strain>
    </source>
</reference>
<sequence>MKLAAEISSKTAEQRFDKFSNQLVKSAKHIYSEKATYHELTEDMRAWVLKKSDIKKEFHLNRTFFTHLNKGDHMLLSEFVRFANWIFTHYPSEEVRLEALLEIDTVLFCHTKENADYDWHPFSRPLNQIIEDKIEKEVKKRVEKELRIRALKKAQDEIGKQ</sequence>
<name>A0AA90VES0_9BACT</name>
<dbReference type="RefSeq" id="WP_153097055.1">
    <property type="nucleotide sequence ID" value="NZ_VZBP01000104.1"/>
</dbReference>
<protein>
    <submittedName>
        <fullName evidence="1">Uncharacterized protein</fullName>
    </submittedName>
</protein>